<dbReference type="Gene3D" id="3.50.50.60">
    <property type="entry name" value="FAD/NAD(P)-binding domain"/>
    <property type="match status" value="1"/>
</dbReference>
<dbReference type="PRINTS" id="PR00411">
    <property type="entry name" value="PNDRDTASEI"/>
</dbReference>
<dbReference type="GO" id="GO:0004497">
    <property type="term" value="F:monooxygenase activity"/>
    <property type="evidence" value="ECO:0007669"/>
    <property type="project" value="TreeGrafter"/>
</dbReference>
<feature type="compositionally biased region" description="Basic and acidic residues" evidence="2">
    <location>
        <begin position="487"/>
        <end position="497"/>
    </location>
</feature>
<evidence type="ECO:0000256" key="2">
    <source>
        <dbReference type="SAM" id="MobiDB-lite"/>
    </source>
</evidence>
<dbReference type="AlphaFoldDB" id="A0A8J6PM02"/>
<dbReference type="Proteomes" id="UP000643405">
    <property type="component" value="Unassembled WGS sequence"/>
</dbReference>
<name>A0A8J6PM02_9HYPH</name>
<evidence type="ECO:0000256" key="3">
    <source>
        <dbReference type="SAM" id="Phobius"/>
    </source>
</evidence>
<dbReference type="PRINTS" id="PR00368">
    <property type="entry name" value="FADPNR"/>
</dbReference>
<keyword evidence="3" id="KW-1133">Transmembrane helix</keyword>
<protein>
    <submittedName>
        <fullName evidence="4">NAD(P)/FAD-dependent oxidoreductase</fullName>
    </submittedName>
</protein>
<dbReference type="PANTHER" id="PTHR43539">
    <property type="entry name" value="FLAVIN-BINDING MONOOXYGENASE-LIKE PROTEIN (AFU_ORTHOLOGUE AFUA_4G09220)"/>
    <property type="match status" value="1"/>
</dbReference>
<comment type="caution">
    <text evidence="4">The sequence shown here is derived from an EMBL/GenBank/DDBJ whole genome shotgun (WGS) entry which is preliminary data.</text>
</comment>
<dbReference type="InterPro" id="IPR036188">
    <property type="entry name" value="FAD/NAD-bd_sf"/>
</dbReference>
<feature type="region of interest" description="Disordered" evidence="2">
    <location>
        <begin position="477"/>
        <end position="497"/>
    </location>
</feature>
<keyword evidence="3" id="KW-0472">Membrane</keyword>
<proteinExistence type="predicted"/>
<dbReference type="SUPFAM" id="SSF51905">
    <property type="entry name" value="FAD/NAD(P)-binding domain"/>
    <property type="match status" value="1"/>
</dbReference>
<organism evidence="4 5">
    <name type="scientific">Oryzicola mucosus</name>
    <dbReference type="NCBI Taxonomy" id="2767425"/>
    <lineage>
        <taxon>Bacteria</taxon>
        <taxon>Pseudomonadati</taxon>
        <taxon>Pseudomonadota</taxon>
        <taxon>Alphaproteobacteria</taxon>
        <taxon>Hyphomicrobiales</taxon>
        <taxon>Phyllobacteriaceae</taxon>
        <taxon>Oryzicola</taxon>
    </lineage>
</organism>
<reference evidence="4" key="1">
    <citation type="submission" date="2020-09" db="EMBL/GenBank/DDBJ databases">
        <title>Genome seq and assembly of Tianweitania sp.</title>
        <authorList>
            <person name="Chhetri G."/>
        </authorList>
    </citation>
    <scope>NUCLEOTIDE SEQUENCE</scope>
    <source>
        <strain evidence="4">Rool2</strain>
    </source>
</reference>
<evidence type="ECO:0000256" key="1">
    <source>
        <dbReference type="ARBA" id="ARBA00023002"/>
    </source>
</evidence>
<dbReference type="GO" id="GO:0050660">
    <property type="term" value="F:flavin adenine dinucleotide binding"/>
    <property type="evidence" value="ECO:0007669"/>
    <property type="project" value="TreeGrafter"/>
</dbReference>
<evidence type="ECO:0000313" key="5">
    <source>
        <dbReference type="Proteomes" id="UP000643405"/>
    </source>
</evidence>
<dbReference type="InterPro" id="IPR050982">
    <property type="entry name" value="Auxin_biosynth/cation_transpt"/>
</dbReference>
<dbReference type="Pfam" id="PF13738">
    <property type="entry name" value="Pyr_redox_3"/>
    <property type="match status" value="1"/>
</dbReference>
<keyword evidence="1" id="KW-0560">Oxidoreductase</keyword>
<sequence>MAFDVQAPLQSAARSLSELDQRVRDDLACLCYPPANWVVPTAGDDHVHDVVVIGGGMCGLVASFALIGAGIPNIRIFDRSPAGFEGPWLTYARMETLRSPKQLVGPAYGMASLTFRAWYVAQFGGDAWAALDKIPRPMWMEYLRWYRRVLDLPVENEVEVTSIRPEGALLRLALSGTGARETSVLTRKVVMATGRDGLGHPSIPDFVSGLPQKFWAHSSHHIDFAALRGKRVVVIGVGASAVDNAAEALEAGAAEVRHLIRRKEMPRINKLMGIGSFGFTAAFPHLDDAKRWKIMNYSLRTQTPAPRGSTLRVSRHPNAYFHFDAAVEKTELEGDEVVVTTSQGKTVRADFLILGTGFGVDPLARKELDGYADKILLWRDRFTPPEDERNADLGKFPYLADDFTFLEREPGQAPWLSRIHSFNSGATASLGKVSGDIPGISEGAAWLAREIAAKFYIENFDRYWQRLLDYDTPELRGDEWSASPLPDDERTAARRQA</sequence>
<keyword evidence="3" id="KW-0812">Transmembrane</keyword>
<dbReference type="PANTHER" id="PTHR43539:SF91">
    <property type="entry name" value="FAD-DEPENDENT URATE HYDROXYLASE"/>
    <property type="match status" value="1"/>
</dbReference>
<accession>A0A8J6PM02</accession>
<feature type="transmembrane region" description="Helical" evidence="3">
    <location>
        <begin position="50"/>
        <end position="71"/>
    </location>
</feature>
<evidence type="ECO:0000313" key="4">
    <source>
        <dbReference type="EMBL" id="MBD0414007.1"/>
    </source>
</evidence>
<dbReference type="RefSeq" id="WP_188163393.1">
    <property type="nucleotide sequence ID" value="NZ_JACVVX010000001.1"/>
</dbReference>
<dbReference type="EMBL" id="JACVVX010000001">
    <property type="protein sequence ID" value="MBD0414007.1"/>
    <property type="molecule type" value="Genomic_DNA"/>
</dbReference>
<gene>
    <name evidence="4" type="ORF">ICI42_05010</name>
</gene>
<keyword evidence="5" id="KW-1185">Reference proteome</keyword>